<dbReference type="AlphaFoldDB" id="A0A2K2AI19"/>
<organism evidence="1 2">
    <name type="scientific">Populus trichocarpa</name>
    <name type="common">Western balsam poplar</name>
    <name type="synonym">Populus balsamifera subsp. trichocarpa</name>
    <dbReference type="NCBI Taxonomy" id="3694"/>
    <lineage>
        <taxon>Eukaryota</taxon>
        <taxon>Viridiplantae</taxon>
        <taxon>Streptophyta</taxon>
        <taxon>Embryophyta</taxon>
        <taxon>Tracheophyta</taxon>
        <taxon>Spermatophyta</taxon>
        <taxon>Magnoliopsida</taxon>
        <taxon>eudicotyledons</taxon>
        <taxon>Gunneridae</taxon>
        <taxon>Pentapetalae</taxon>
        <taxon>rosids</taxon>
        <taxon>fabids</taxon>
        <taxon>Malpighiales</taxon>
        <taxon>Salicaceae</taxon>
        <taxon>Saliceae</taxon>
        <taxon>Populus</taxon>
    </lineage>
</organism>
<evidence type="ECO:0000313" key="2">
    <source>
        <dbReference type="Proteomes" id="UP000006729"/>
    </source>
</evidence>
<dbReference type="EMBL" id="CM009294">
    <property type="protein sequence ID" value="PNT37177.1"/>
    <property type="molecule type" value="Genomic_DNA"/>
</dbReference>
<evidence type="ECO:0000313" key="1">
    <source>
        <dbReference type="EMBL" id="PNT37177.1"/>
    </source>
</evidence>
<dbReference type="Gene3D" id="3.30.310.80">
    <property type="entry name" value="Kinase associated domain 1, KA1"/>
    <property type="match status" value="1"/>
</dbReference>
<name>A0A2K2AI19_POPTR</name>
<dbReference type="InParanoid" id="A0A2K2AI19"/>
<reference evidence="1 2" key="1">
    <citation type="journal article" date="2006" name="Science">
        <title>The genome of black cottonwood, Populus trichocarpa (Torr. &amp; Gray).</title>
        <authorList>
            <person name="Tuskan G.A."/>
            <person name="Difazio S."/>
            <person name="Jansson S."/>
            <person name="Bohlmann J."/>
            <person name="Grigoriev I."/>
            <person name="Hellsten U."/>
            <person name="Putnam N."/>
            <person name="Ralph S."/>
            <person name="Rombauts S."/>
            <person name="Salamov A."/>
            <person name="Schein J."/>
            <person name="Sterck L."/>
            <person name="Aerts A."/>
            <person name="Bhalerao R.R."/>
            <person name="Bhalerao R.P."/>
            <person name="Blaudez D."/>
            <person name="Boerjan W."/>
            <person name="Brun A."/>
            <person name="Brunner A."/>
            <person name="Busov V."/>
            <person name="Campbell M."/>
            <person name="Carlson J."/>
            <person name="Chalot M."/>
            <person name="Chapman J."/>
            <person name="Chen G.L."/>
            <person name="Cooper D."/>
            <person name="Coutinho P.M."/>
            <person name="Couturier J."/>
            <person name="Covert S."/>
            <person name="Cronk Q."/>
            <person name="Cunningham R."/>
            <person name="Davis J."/>
            <person name="Degroeve S."/>
            <person name="Dejardin A."/>
            <person name="Depamphilis C."/>
            <person name="Detter J."/>
            <person name="Dirks B."/>
            <person name="Dubchak I."/>
            <person name="Duplessis S."/>
            <person name="Ehlting J."/>
            <person name="Ellis B."/>
            <person name="Gendler K."/>
            <person name="Goodstein D."/>
            <person name="Gribskov M."/>
            <person name="Grimwood J."/>
            <person name="Groover A."/>
            <person name="Gunter L."/>
            <person name="Hamberger B."/>
            <person name="Heinze B."/>
            <person name="Helariutta Y."/>
            <person name="Henrissat B."/>
            <person name="Holligan D."/>
            <person name="Holt R."/>
            <person name="Huang W."/>
            <person name="Islam-Faridi N."/>
            <person name="Jones S."/>
            <person name="Jones-Rhoades M."/>
            <person name="Jorgensen R."/>
            <person name="Joshi C."/>
            <person name="Kangasjarvi J."/>
            <person name="Karlsson J."/>
            <person name="Kelleher C."/>
            <person name="Kirkpatrick R."/>
            <person name="Kirst M."/>
            <person name="Kohler A."/>
            <person name="Kalluri U."/>
            <person name="Larimer F."/>
            <person name="Leebens-Mack J."/>
            <person name="Leple J.C."/>
            <person name="Locascio P."/>
            <person name="Lou Y."/>
            <person name="Lucas S."/>
            <person name="Martin F."/>
            <person name="Montanini B."/>
            <person name="Napoli C."/>
            <person name="Nelson D.R."/>
            <person name="Nelson C."/>
            <person name="Nieminen K."/>
            <person name="Nilsson O."/>
            <person name="Pereda V."/>
            <person name="Peter G."/>
            <person name="Philippe R."/>
            <person name="Pilate G."/>
            <person name="Poliakov A."/>
            <person name="Razumovskaya J."/>
            <person name="Richardson P."/>
            <person name="Rinaldi C."/>
            <person name="Ritland K."/>
            <person name="Rouze P."/>
            <person name="Ryaboy D."/>
            <person name="Schmutz J."/>
            <person name="Schrader J."/>
            <person name="Segerman B."/>
            <person name="Shin H."/>
            <person name="Siddiqui A."/>
            <person name="Sterky F."/>
            <person name="Terry A."/>
            <person name="Tsai C.J."/>
            <person name="Uberbacher E."/>
            <person name="Unneberg P."/>
            <person name="Vahala J."/>
            <person name="Wall K."/>
            <person name="Wessler S."/>
            <person name="Yang G."/>
            <person name="Yin T."/>
            <person name="Douglas C."/>
            <person name="Marra M."/>
            <person name="Sandberg G."/>
            <person name="Van de Peer Y."/>
            <person name="Rokhsar D."/>
        </authorList>
    </citation>
    <scope>NUCLEOTIDE SEQUENCE [LARGE SCALE GENOMIC DNA]</scope>
    <source>
        <strain evidence="2">cv. Nisqually</strain>
    </source>
</reference>
<gene>
    <name evidence="1" type="ORF">POPTR_005G174100</name>
</gene>
<proteinExistence type="predicted"/>
<dbReference type="Proteomes" id="UP000006729">
    <property type="component" value="Chromosome 5"/>
</dbReference>
<accession>A0A2K2AI19</accession>
<dbReference type="STRING" id="3694.A0A2K2AI19"/>
<keyword evidence="2" id="KW-1185">Reference proteome</keyword>
<sequence length="98" mass="11160">MELQTEWPSVISLVLGEFLVVEKEELGFVVTRPTSSFISRLEEVGKKYDFNYQKSDSKVRLQGQESGRKDKLAIGTNIFVVTPSFFVVEVKKDNIDTL</sequence>
<protein>
    <submittedName>
        <fullName evidence="1">Uncharacterized protein</fullName>
    </submittedName>
</protein>